<dbReference type="InterPro" id="IPR008991">
    <property type="entry name" value="Translation_prot_SH3-like_sf"/>
</dbReference>
<evidence type="ECO:0000256" key="4">
    <source>
        <dbReference type="SAM" id="MobiDB-lite"/>
    </source>
</evidence>
<dbReference type="PANTHER" id="PTHR15680">
    <property type="entry name" value="RIBOSOMAL PROTEIN L19"/>
    <property type="match status" value="1"/>
</dbReference>
<dbReference type="Gene3D" id="2.30.30.790">
    <property type="match status" value="1"/>
</dbReference>
<dbReference type="EMBL" id="JAACLJ010000005">
    <property type="protein sequence ID" value="KAF4585600.1"/>
    <property type="molecule type" value="Genomic_DNA"/>
</dbReference>
<organism evidence="5 6">
    <name type="scientific">Ophiocordyceps camponoti-floridani</name>
    <dbReference type="NCBI Taxonomy" id="2030778"/>
    <lineage>
        <taxon>Eukaryota</taxon>
        <taxon>Fungi</taxon>
        <taxon>Dikarya</taxon>
        <taxon>Ascomycota</taxon>
        <taxon>Pezizomycotina</taxon>
        <taxon>Sordariomycetes</taxon>
        <taxon>Hypocreomycetidae</taxon>
        <taxon>Hypocreales</taxon>
        <taxon>Ophiocordycipitaceae</taxon>
        <taxon>Ophiocordyceps</taxon>
    </lineage>
</organism>
<dbReference type="SUPFAM" id="SSF50104">
    <property type="entry name" value="Translation proteins SH3-like domain"/>
    <property type="match status" value="1"/>
</dbReference>
<feature type="region of interest" description="Disordered" evidence="4">
    <location>
        <begin position="214"/>
        <end position="239"/>
    </location>
</feature>
<evidence type="ECO:0000313" key="5">
    <source>
        <dbReference type="EMBL" id="KAF4585600.1"/>
    </source>
</evidence>
<keyword evidence="6" id="KW-1185">Reference proteome</keyword>
<evidence type="ECO:0000256" key="1">
    <source>
        <dbReference type="ARBA" id="ARBA00005781"/>
    </source>
</evidence>
<name>A0A8H4VCH5_9HYPO</name>
<dbReference type="PANTHER" id="PTHR15680:SF9">
    <property type="entry name" value="LARGE RIBOSOMAL SUBUNIT PROTEIN BL19M"/>
    <property type="match status" value="1"/>
</dbReference>
<protein>
    <submittedName>
        <fullName evidence="5">Ribosomal protein L19</fullName>
    </submittedName>
</protein>
<dbReference type="InterPro" id="IPR038657">
    <property type="entry name" value="Ribosomal_bL19_sf"/>
</dbReference>
<evidence type="ECO:0000313" key="6">
    <source>
        <dbReference type="Proteomes" id="UP000562929"/>
    </source>
</evidence>
<sequence length="239" mass="26667">MNAVAVARRPAGFLTTALRQSRALAARSYATTPLMTRTTTPITTTTSIPTPRGEGSYTVRQRNWKAKLAEFKVWPQPPTIRSTYPDPMPALKQKLIDELDVSGTRSRLFSRKRRDSAKVGDVLLVSLEGREPFAGVFIQIRRSGPDTSIQLRGALLGTGVEMWFKIYSPNVTGINIISRRPKRARRARLTYMRKPKHDMGDVDHLVLAWQKEKQALTTKAKTPGSSGSSGAKKHQKQAR</sequence>
<proteinExistence type="inferred from homology"/>
<gene>
    <name evidence="5" type="ORF">GQ602_004905</name>
</gene>
<dbReference type="Proteomes" id="UP000562929">
    <property type="component" value="Unassembled WGS sequence"/>
</dbReference>
<dbReference type="GO" id="GO:0005762">
    <property type="term" value="C:mitochondrial large ribosomal subunit"/>
    <property type="evidence" value="ECO:0007669"/>
    <property type="project" value="TreeGrafter"/>
</dbReference>
<feature type="compositionally biased region" description="Polar residues" evidence="4">
    <location>
        <begin position="215"/>
        <end position="229"/>
    </location>
</feature>
<accession>A0A8H4VCH5</accession>
<dbReference type="InterPro" id="IPR001857">
    <property type="entry name" value="Ribosomal_bL19"/>
</dbReference>
<dbReference type="OrthoDB" id="432645at2759"/>
<keyword evidence="3" id="KW-0687">Ribonucleoprotein</keyword>
<dbReference type="GO" id="GO:0003735">
    <property type="term" value="F:structural constituent of ribosome"/>
    <property type="evidence" value="ECO:0007669"/>
    <property type="project" value="InterPro"/>
</dbReference>
<dbReference type="GO" id="GO:0006412">
    <property type="term" value="P:translation"/>
    <property type="evidence" value="ECO:0007669"/>
    <property type="project" value="InterPro"/>
</dbReference>
<comment type="similarity">
    <text evidence="1">Belongs to the bacterial ribosomal protein bL19 family.</text>
</comment>
<evidence type="ECO:0000256" key="3">
    <source>
        <dbReference type="ARBA" id="ARBA00023274"/>
    </source>
</evidence>
<comment type="caution">
    <text evidence="5">The sequence shown here is derived from an EMBL/GenBank/DDBJ whole genome shotgun (WGS) entry which is preliminary data.</text>
</comment>
<evidence type="ECO:0000256" key="2">
    <source>
        <dbReference type="ARBA" id="ARBA00022980"/>
    </source>
</evidence>
<dbReference type="Pfam" id="PF01245">
    <property type="entry name" value="Ribosomal_L19"/>
    <property type="match status" value="1"/>
</dbReference>
<dbReference type="AlphaFoldDB" id="A0A8H4VCH5"/>
<reference evidence="5 6" key="1">
    <citation type="journal article" date="2020" name="G3 (Bethesda)">
        <title>Genetic Underpinnings of Host Manipulation by Ophiocordyceps as Revealed by Comparative Transcriptomics.</title>
        <authorList>
            <person name="Will I."/>
            <person name="Das B."/>
            <person name="Trinh T."/>
            <person name="Brachmann A."/>
            <person name="Ohm R.A."/>
            <person name="de Bekker C."/>
        </authorList>
    </citation>
    <scope>NUCLEOTIDE SEQUENCE [LARGE SCALE GENOMIC DNA]</scope>
    <source>
        <strain evidence="5 6">EC05</strain>
    </source>
</reference>
<keyword evidence="2 5" id="KW-0689">Ribosomal protein</keyword>